<organism evidence="3 4">
    <name type="scientific">Gillisia limnaea (strain DSM 15749 / LMG 21470 / R-8282)</name>
    <dbReference type="NCBI Taxonomy" id="865937"/>
    <lineage>
        <taxon>Bacteria</taxon>
        <taxon>Pseudomonadati</taxon>
        <taxon>Bacteroidota</taxon>
        <taxon>Flavobacteriia</taxon>
        <taxon>Flavobacteriales</taxon>
        <taxon>Flavobacteriaceae</taxon>
        <taxon>Gillisia</taxon>
    </lineage>
</organism>
<dbReference type="GO" id="GO:0016757">
    <property type="term" value="F:glycosyltransferase activity"/>
    <property type="evidence" value="ECO:0007669"/>
    <property type="project" value="InterPro"/>
</dbReference>
<proteinExistence type="predicted"/>
<dbReference type="Proteomes" id="UP000003844">
    <property type="component" value="Unassembled WGS sequence"/>
</dbReference>
<dbReference type="EMBL" id="JH594606">
    <property type="protein sequence ID" value="EHQ02368.1"/>
    <property type="molecule type" value="Genomic_DNA"/>
</dbReference>
<evidence type="ECO:0000259" key="1">
    <source>
        <dbReference type="Pfam" id="PF00534"/>
    </source>
</evidence>
<feature type="domain" description="Glycosyltransferase subfamily 4-like N-terminal" evidence="2">
    <location>
        <begin position="13"/>
        <end position="139"/>
    </location>
</feature>
<accession>H2C001</accession>
<dbReference type="Pfam" id="PF13439">
    <property type="entry name" value="Glyco_transf_4"/>
    <property type="match status" value="1"/>
</dbReference>
<dbReference type="InterPro" id="IPR028098">
    <property type="entry name" value="Glyco_trans_4-like_N"/>
</dbReference>
<feature type="domain" description="Glycosyl transferase family 1" evidence="1">
    <location>
        <begin position="185"/>
        <end position="347"/>
    </location>
</feature>
<evidence type="ECO:0000259" key="2">
    <source>
        <dbReference type="Pfam" id="PF13439"/>
    </source>
</evidence>
<protein>
    <submittedName>
        <fullName evidence="3">Uncharacterized protein</fullName>
    </submittedName>
</protein>
<dbReference type="PANTHER" id="PTHR12526:SF630">
    <property type="entry name" value="GLYCOSYLTRANSFERASE"/>
    <property type="match status" value="1"/>
</dbReference>
<dbReference type="Pfam" id="PF00534">
    <property type="entry name" value="Glycos_transf_1"/>
    <property type="match status" value="1"/>
</dbReference>
<dbReference type="PANTHER" id="PTHR12526">
    <property type="entry name" value="GLYCOSYLTRANSFERASE"/>
    <property type="match status" value="1"/>
</dbReference>
<gene>
    <name evidence="3" type="ORF">Gilli_1725</name>
</gene>
<dbReference type="SUPFAM" id="SSF53756">
    <property type="entry name" value="UDP-Glycosyltransferase/glycogen phosphorylase"/>
    <property type="match status" value="1"/>
</dbReference>
<dbReference type="HOGENOM" id="CLU_1213404_0_0_10"/>
<evidence type="ECO:0000313" key="3">
    <source>
        <dbReference type="EMBL" id="EHQ02368.1"/>
    </source>
</evidence>
<dbReference type="CDD" id="cd03801">
    <property type="entry name" value="GT4_PimA-like"/>
    <property type="match status" value="1"/>
</dbReference>
<reference evidence="4" key="1">
    <citation type="journal article" date="2012" name="Stand. Genomic Sci.">
        <title>Genome sequence of the Antarctic rhodopsins-containing flavobacterium Gillisia limnaea type strain (R-8282(T)).</title>
        <authorList>
            <person name="Riedel T."/>
            <person name="Held B."/>
            <person name="Nolan M."/>
            <person name="Lucas S."/>
            <person name="Lapidus A."/>
            <person name="Tice H."/>
            <person name="Del Rio T.G."/>
            <person name="Cheng J.F."/>
            <person name="Han C."/>
            <person name="Tapia R."/>
            <person name="Goodwin L.A."/>
            <person name="Pitluck S."/>
            <person name="Liolios K."/>
            <person name="Mavromatis K."/>
            <person name="Pagani I."/>
            <person name="Ivanova N."/>
            <person name="Mikhailova N."/>
            <person name="Pati A."/>
            <person name="Chen A."/>
            <person name="Palaniappan K."/>
            <person name="Land M."/>
            <person name="Rohde M."/>
            <person name="Tindall B.J."/>
            <person name="Detter J.C."/>
            <person name="Goker M."/>
            <person name="Bristow J."/>
            <person name="Eisen J.A."/>
            <person name="Markowitz V."/>
            <person name="Hugenholtz P."/>
            <person name="Kyrpides N.C."/>
            <person name="Klenk H.P."/>
            <person name="Woyke T."/>
        </authorList>
    </citation>
    <scope>NUCLEOTIDE SEQUENCE [LARGE SCALE GENOMIC DNA]</scope>
    <source>
        <strain evidence="4">DSM 15749 / LMG 21470 / R-8282</strain>
    </source>
</reference>
<name>H2C001_GILLR</name>
<keyword evidence="4" id="KW-1185">Reference proteome</keyword>
<dbReference type="STRING" id="865937.Gilli_1725"/>
<evidence type="ECO:0000313" key="4">
    <source>
        <dbReference type="Proteomes" id="UP000003844"/>
    </source>
</evidence>
<dbReference type="Gene3D" id="3.40.50.2000">
    <property type="entry name" value="Glycogen Phosphorylase B"/>
    <property type="match status" value="2"/>
</dbReference>
<sequence>MKVVHIFNEINFSGAETMYANAAHLFQKENIDLIAISTGENRGNYVNIFEEKGFKLYHKPITQFLKNILFFIKYFRNFYSFLRIKKVDVLHIHRAQYYWFFALCGYFARVQVIRTVHSTFNTKGLVYIRSFIGRVTARKILKIKFQSISKSVEENELVYYKNPTIRINNWYDTNRFYQAKNSNERNEIRKKIGLREDTFVIVTTGSCNQVKQHSEIIKALSIVNKEFDLFFLHIGSGSLEKVEKELAKSLGIEEKIYFLGVQKEIRDFLIASDLFVMTSKYEGLGIAAVEAMACKLPIILYDVSGLRDLISNDDNGYLIEPDFKALSDKIIESSNNFEKMKIKGENGLKFCLKNYSMNENVNKIINLYKN</sequence>
<dbReference type="AlphaFoldDB" id="H2C001"/>
<dbReference type="eggNOG" id="COG0438">
    <property type="taxonomic scope" value="Bacteria"/>
</dbReference>
<dbReference type="InterPro" id="IPR001296">
    <property type="entry name" value="Glyco_trans_1"/>
</dbReference>